<dbReference type="InterPro" id="IPR057630">
    <property type="entry name" value="Terminase_6"/>
</dbReference>
<dbReference type="RefSeq" id="WP_183125515.1">
    <property type="nucleotide sequence ID" value="NZ_JACJHR010000045.1"/>
</dbReference>
<proteinExistence type="predicted"/>
<dbReference type="AlphaFoldDB" id="A0A8E2B6I7"/>
<comment type="caution">
    <text evidence="3">The sequence shown here is derived from an EMBL/GenBank/DDBJ whole genome shotgun (WGS) entry which is preliminary data.</text>
</comment>
<dbReference type="Pfam" id="PF23931">
    <property type="entry name" value="Terminase_6"/>
    <property type="match status" value="1"/>
</dbReference>
<feature type="domain" description="Terminase small subunit actinomycetes phage-type" evidence="2">
    <location>
        <begin position="13"/>
        <end position="100"/>
    </location>
</feature>
<dbReference type="EMBL" id="JACJHR010000045">
    <property type="protein sequence ID" value="MBB2502936.1"/>
    <property type="molecule type" value="Genomic_DNA"/>
</dbReference>
<accession>A0A8E2B6I7</accession>
<dbReference type="Proteomes" id="UP000550260">
    <property type="component" value="Unassembled WGS sequence"/>
</dbReference>
<feature type="region of interest" description="Disordered" evidence="1">
    <location>
        <begin position="72"/>
        <end position="112"/>
    </location>
</feature>
<evidence type="ECO:0000256" key="1">
    <source>
        <dbReference type="SAM" id="MobiDB-lite"/>
    </source>
</evidence>
<evidence type="ECO:0000313" key="4">
    <source>
        <dbReference type="Proteomes" id="UP000550260"/>
    </source>
</evidence>
<reference evidence="3 4" key="1">
    <citation type="submission" date="2020-08" db="EMBL/GenBank/DDBJ databases">
        <title>Amycolatopsis echigonensis JCM 21831.</title>
        <authorList>
            <person name="Tedsree N."/>
            <person name="Kuncharoen N."/>
            <person name="Likhitwitayawuid K."/>
            <person name="Tanasupawat S."/>
        </authorList>
    </citation>
    <scope>NUCLEOTIDE SEQUENCE [LARGE SCALE GENOMIC DNA]</scope>
    <source>
        <strain evidence="3 4">JCM 21831</strain>
    </source>
</reference>
<name>A0A8E2B6I7_9PSEU</name>
<feature type="compositionally biased region" description="Low complexity" evidence="1">
    <location>
        <begin position="101"/>
        <end position="112"/>
    </location>
</feature>
<evidence type="ECO:0000313" key="3">
    <source>
        <dbReference type="EMBL" id="MBB2502936.1"/>
    </source>
</evidence>
<sequence>MSAPVNPADVLGATESALAALDLEDEDQAAAALALRLASALDFEESGRTTAELAGKLLATLESLGATPAARKAVLPKGGAPGDSPARTARDDLRARRAARAHGAADLDAAAP</sequence>
<organism evidence="3 4">
    <name type="scientific">Amycolatopsis echigonensis</name>
    <dbReference type="NCBI Taxonomy" id="2576905"/>
    <lineage>
        <taxon>Bacteria</taxon>
        <taxon>Bacillati</taxon>
        <taxon>Actinomycetota</taxon>
        <taxon>Actinomycetes</taxon>
        <taxon>Pseudonocardiales</taxon>
        <taxon>Pseudonocardiaceae</taxon>
        <taxon>Amycolatopsis</taxon>
    </lineage>
</organism>
<gene>
    <name evidence="3" type="ORF">H5411_27850</name>
</gene>
<evidence type="ECO:0000259" key="2">
    <source>
        <dbReference type="Pfam" id="PF23931"/>
    </source>
</evidence>
<protein>
    <recommendedName>
        <fullName evidence="2">Terminase small subunit actinomycetes phage-type domain-containing protein</fullName>
    </recommendedName>
</protein>